<dbReference type="CDD" id="cd13124">
    <property type="entry name" value="MATE_SpoVB_like"/>
    <property type="match status" value="1"/>
</dbReference>
<feature type="transmembrane region" description="Helical" evidence="6">
    <location>
        <begin position="185"/>
        <end position="203"/>
    </location>
</feature>
<dbReference type="STRING" id="216463.VC81_05395"/>
<feature type="transmembrane region" description="Helical" evidence="6">
    <location>
        <begin position="88"/>
        <end position="110"/>
    </location>
</feature>
<dbReference type="InterPro" id="IPR050833">
    <property type="entry name" value="Poly_Biosynth_Transport"/>
</dbReference>
<dbReference type="Pfam" id="PF01943">
    <property type="entry name" value="Polysacc_synt"/>
    <property type="match status" value="1"/>
</dbReference>
<dbReference type="PATRIC" id="fig|216463.3.peg.189"/>
<feature type="transmembrane region" description="Helical" evidence="6">
    <location>
        <begin position="50"/>
        <end position="68"/>
    </location>
</feature>
<keyword evidence="7" id="KW-0762">Sugar transport</keyword>
<dbReference type="AlphaFoldDB" id="A0A0F3RVY7"/>
<feature type="transmembrane region" description="Helical" evidence="6">
    <location>
        <begin position="12"/>
        <end position="30"/>
    </location>
</feature>
<evidence type="ECO:0000256" key="4">
    <source>
        <dbReference type="ARBA" id="ARBA00022989"/>
    </source>
</evidence>
<feature type="transmembrane region" description="Helical" evidence="6">
    <location>
        <begin position="404"/>
        <end position="422"/>
    </location>
</feature>
<feature type="transmembrane region" description="Helical" evidence="6">
    <location>
        <begin position="162"/>
        <end position="179"/>
    </location>
</feature>
<dbReference type="PANTHER" id="PTHR30250">
    <property type="entry name" value="PST FAMILY PREDICTED COLANIC ACID TRANSPORTER"/>
    <property type="match status" value="1"/>
</dbReference>
<feature type="transmembrane region" description="Helical" evidence="6">
    <location>
        <begin position="122"/>
        <end position="142"/>
    </location>
</feature>
<feature type="transmembrane region" description="Helical" evidence="6">
    <location>
        <begin position="276"/>
        <end position="296"/>
    </location>
</feature>
<keyword evidence="7" id="KW-0813">Transport</keyword>
<reference evidence="7 8" key="1">
    <citation type="submission" date="2015-03" db="EMBL/GenBank/DDBJ databases">
        <authorList>
            <person name="Zheng J."/>
            <person name="Ganezle M."/>
        </authorList>
    </citation>
    <scope>NUCLEOTIDE SEQUENCE [LARGE SCALE GENOMIC DNA]</scope>
    <source>
        <strain evidence="7 8">LP38</strain>
    </source>
</reference>
<name>A0A0F3RVY7_9LACO</name>
<accession>A0A0F3RVY7</accession>
<feature type="transmembrane region" description="Helical" evidence="6">
    <location>
        <begin position="473"/>
        <end position="496"/>
    </location>
</feature>
<dbReference type="OrthoDB" id="9775950at2"/>
<organism evidence="7 8">
    <name type="scientific">Levilactobacillus spicheri</name>
    <dbReference type="NCBI Taxonomy" id="216463"/>
    <lineage>
        <taxon>Bacteria</taxon>
        <taxon>Bacillati</taxon>
        <taxon>Bacillota</taxon>
        <taxon>Bacilli</taxon>
        <taxon>Lactobacillales</taxon>
        <taxon>Lactobacillaceae</taxon>
        <taxon>Levilactobacillus</taxon>
    </lineage>
</organism>
<keyword evidence="5 6" id="KW-0472">Membrane</keyword>
<dbReference type="InterPro" id="IPR002797">
    <property type="entry name" value="Polysacc_synth"/>
</dbReference>
<evidence type="ECO:0000256" key="6">
    <source>
        <dbReference type="SAM" id="Phobius"/>
    </source>
</evidence>
<evidence type="ECO:0000313" key="8">
    <source>
        <dbReference type="Proteomes" id="UP000033491"/>
    </source>
</evidence>
<keyword evidence="2" id="KW-1003">Cell membrane</keyword>
<evidence type="ECO:0000313" key="7">
    <source>
        <dbReference type="EMBL" id="KJW12927.1"/>
    </source>
</evidence>
<evidence type="ECO:0000256" key="1">
    <source>
        <dbReference type="ARBA" id="ARBA00004651"/>
    </source>
</evidence>
<feature type="transmembrane region" description="Helical" evidence="6">
    <location>
        <begin position="348"/>
        <end position="366"/>
    </location>
</feature>
<evidence type="ECO:0000256" key="5">
    <source>
        <dbReference type="ARBA" id="ARBA00023136"/>
    </source>
</evidence>
<evidence type="ECO:0000256" key="2">
    <source>
        <dbReference type="ARBA" id="ARBA00022475"/>
    </source>
</evidence>
<protein>
    <submittedName>
        <fullName evidence="7">Sugar transporter</fullName>
    </submittedName>
</protein>
<feature type="transmembrane region" description="Helical" evidence="6">
    <location>
        <begin position="317"/>
        <end position="336"/>
    </location>
</feature>
<feature type="transmembrane region" description="Helical" evidence="6">
    <location>
        <begin position="442"/>
        <end position="461"/>
    </location>
</feature>
<evidence type="ECO:0000256" key="3">
    <source>
        <dbReference type="ARBA" id="ARBA00022692"/>
    </source>
</evidence>
<keyword evidence="4 6" id="KW-1133">Transmembrane helix</keyword>
<feature type="transmembrane region" description="Helical" evidence="6">
    <location>
        <begin position="224"/>
        <end position="244"/>
    </location>
</feature>
<proteinExistence type="predicted"/>
<dbReference type="EMBL" id="JZCR01000012">
    <property type="protein sequence ID" value="KJW12927.1"/>
    <property type="molecule type" value="Genomic_DNA"/>
</dbReference>
<comment type="caution">
    <text evidence="7">The sequence shown here is derived from an EMBL/GenBank/DDBJ whole genome shotgun (WGS) entry which is preliminary data.</text>
</comment>
<gene>
    <name evidence="7" type="ORF">VC81_05395</name>
</gene>
<comment type="subcellular location">
    <subcellularLocation>
        <location evidence="1">Cell membrane</location>
        <topology evidence="1">Multi-pass membrane protein</topology>
    </subcellularLocation>
</comment>
<dbReference type="GO" id="GO:0005886">
    <property type="term" value="C:plasma membrane"/>
    <property type="evidence" value="ECO:0007669"/>
    <property type="project" value="UniProtKB-SubCell"/>
</dbReference>
<keyword evidence="3 6" id="KW-0812">Transmembrane</keyword>
<sequence>MGHQNVNATLRGALILSVAAFIAKLLSAVYRVPFQNLVGNTGFYVYQQVYPLYGIGMTFALSGLPVFISKLIADAPDLPTQQQVARQVYHWTWGLALSIFTVLMVGAPWLARGMGDPQLTPLIRMVAWMFLLMPDLSVNRGYHQGRFQMLPTARSQVIEQTVRVVVILVVAVVATRQDWSVYRMGTWALSSGTLAAIAAWAVLPRWRTTAQPAVAPVPHVGRRLLVEGGTLCLLTAMMVLLQLVDSFTVKNGLVAGGLSDLAAKNLKGVYDRAQPLVQLGLVVAVAFATSLLPALTAAQQRRRPREFKRLTTTMMRIALVIATAATAGLICLMPWINRLLFGSTQGSGMLAVYMLSIILATLIQTYNSVLQSRDQYRLTVLALVTGLLVKAAVNHWAVARFGGLGASWVTVASLGVMFAVIWWGSDATLRAGIWTPTFGGKLLACVVVLIGGLGVLTNLIARLWPAVLTGRLAAGALLCLAIPVGAGLFLVVALGWRLLTVREWLTLPHADKLLRFWQKLRQHGGN</sequence>
<feature type="transmembrane region" description="Helical" evidence="6">
    <location>
        <begin position="378"/>
        <end position="398"/>
    </location>
</feature>
<dbReference type="Proteomes" id="UP000033491">
    <property type="component" value="Unassembled WGS sequence"/>
</dbReference>
<dbReference type="RefSeq" id="WP_045807137.1">
    <property type="nucleotide sequence ID" value="NZ_JZCR01000012.1"/>
</dbReference>
<dbReference type="InterPro" id="IPR024923">
    <property type="entry name" value="PG_synth_SpoVB"/>
</dbReference>
<dbReference type="PANTHER" id="PTHR30250:SF29">
    <property type="entry name" value="POLYSACCHARIDE BIOSYNTHESIS PROTEIN C-TERMINAL DOMAIN-CONTAINING PROTEIN"/>
    <property type="match status" value="1"/>
</dbReference>